<dbReference type="eggNOG" id="COG3209">
    <property type="taxonomic scope" value="Bacteria"/>
</dbReference>
<sequence precursor="true">MQLRDSTDSLIVEKRQKITISATVSWQKLVSELTIEQDGNLTVFIDNQDTEPVYFDNLELRVESDPTLVITQEHHYYPFGMNMSGIERDGELKYQFNGMVEKEEAFGLELYETPFRSYDAQLGRFWQVEPLADIYCSISMYQFAYNNPISYNDPTGLSVGNGKEEGYPRFGDPFHEPKNPGRIGGGTNIGGGGSRIGGGGYTWELGNNRVSPYSMGGTPGQRPAPVVQQTTKIRIVNTNGTNISGAINGVNKVLNNILGSGLVEVVEDNNSNRGSTKAYWDVVVVIGSRQPVINYITKNLDREFGEKLNNNVGNSGNLTGGSLQPENTSGWKGWMGDFAMPDNSSKAPIIGINTDRINSHYKGTFKSAEQFLIFTILHAIGHAAGMDNEHQYQTFQLMNSGDYMKNNASKSKNYFLESTSAQNNKIWKDFVMNYFVTYPAVVRNYNGGYITPPSFFNPFSVSIPIPNPSSFHPLQFISNENSKHISGN</sequence>
<dbReference type="EMBL" id="CP003345">
    <property type="protein sequence ID" value="AFM02650.1"/>
    <property type="molecule type" value="Genomic_DNA"/>
</dbReference>
<dbReference type="AlphaFoldDB" id="I4AFB5"/>
<dbReference type="SUPFAM" id="SSF55486">
    <property type="entry name" value="Metalloproteases ('zincins'), catalytic domain"/>
    <property type="match status" value="1"/>
</dbReference>
<proteinExistence type="predicted"/>
<evidence type="ECO:0000313" key="2">
    <source>
        <dbReference type="Proteomes" id="UP000006054"/>
    </source>
</evidence>
<accession>I4AFB5</accession>
<gene>
    <name evidence="1" type="ordered locus">Fleli_0151</name>
</gene>
<evidence type="ECO:0000313" key="1">
    <source>
        <dbReference type="EMBL" id="AFM02650.1"/>
    </source>
</evidence>
<dbReference type="NCBIfam" id="TIGR03696">
    <property type="entry name" value="Rhs_assc_core"/>
    <property type="match status" value="1"/>
</dbReference>
<dbReference type="HOGENOM" id="CLU_559911_0_0_10"/>
<keyword evidence="2" id="KW-1185">Reference proteome</keyword>
<dbReference type="InterPro" id="IPR022385">
    <property type="entry name" value="Rhs_assc_core"/>
</dbReference>
<dbReference type="KEGG" id="fli:Fleli_0151"/>
<dbReference type="Gene3D" id="2.180.10.10">
    <property type="entry name" value="RHS repeat-associated core"/>
    <property type="match status" value="1"/>
</dbReference>
<protein>
    <submittedName>
        <fullName evidence="1">RHS repeat-associated core domain protein</fullName>
    </submittedName>
</protein>
<name>I4AFB5_BERLS</name>
<dbReference type="STRING" id="880071.Fleli_0151"/>
<reference evidence="2" key="1">
    <citation type="submission" date="2012-06" db="EMBL/GenBank/DDBJ databases">
        <title>The complete genome of Flexibacter litoralis DSM 6794.</title>
        <authorList>
            <person name="Lucas S."/>
            <person name="Copeland A."/>
            <person name="Lapidus A."/>
            <person name="Glavina del Rio T."/>
            <person name="Dalin E."/>
            <person name="Tice H."/>
            <person name="Bruce D."/>
            <person name="Goodwin L."/>
            <person name="Pitluck S."/>
            <person name="Peters L."/>
            <person name="Ovchinnikova G."/>
            <person name="Lu M."/>
            <person name="Kyrpides N."/>
            <person name="Mavromatis K."/>
            <person name="Ivanova N."/>
            <person name="Brettin T."/>
            <person name="Detter J.C."/>
            <person name="Han C."/>
            <person name="Larimer F."/>
            <person name="Land M."/>
            <person name="Hauser L."/>
            <person name="Markowitz V."/>
            <person name="Cheng J.-F."/>
            <person name="Hugenholtz P."/>
            <person name="Woyke T."/>
            <person name="Wu D."/>
            <person name="Spring S."/>
            <person name="Lang E."/>
            <person name="Kopitz M."/>
            <person name="Brambilla E."/>
            <person name="Klenk H.-P."/>
            <person name="Eisen J.A."/>
        </authorList>
    </citation>
    <scope>NUCLEOTIDE SEQUENCE [LARGE SCALE GENOMIC DNA]</scope>
    <source>
        <strain evidence="2">ATCC 23117 / DSM 6794 / NBRC 15988 / NCIMB 1366 / Sio-4</strain>
    </source>
</reference>
<dbReference type="RefSeq" id="WP_014796117.1">
    <property type="nucleotide sequence ID" value="NC_018018.1"/>
</dbReference>
<organism evidence="1 2">
    <name type="scientific">Bernardetia litoralis (strain ATCC 23117 / DSM 6794 / NBRC 15988 / NCIMB 1366 / Fx l1 / Sio-4)</name>
    <name type="common">Flexibacter litoralis</name>
    <dbReference type="NCBI Taxonomy" id="880071"/>
    <lineage>
        <taxon>Bacteria</taxon>
        <taxon>Pseudomonadati</taxon>
        <taxon>Bacteroidota</taxon>
        <taxon>Cytophagia</taxon>
        <taxon>Cytophagales</taxon>
        <taxon>Bernardetiaceae</taxon>
        <taxon>Bernardetia</taxon>
    </lineage>
</organism>
<dbReference type="Proteomes" id="UP000006054">
    <property type="component" value="Chromosome"/>
</dbReference>